<dbReference type="RefSeq" id="WP_096828951.1">
    <property type="nucleotide sequence ID" value="NZ_NXIB02000156.1"/>
</dbReference>
<dbReference type="PRINTS" id="PR00344">
    <property type="entry name" value="BCTRLSENSOR"/>
</dbReference>
<keyword evidence="10" id="KW-0067">ATP-binding</keyword>
<dbReference type="SMART" id="SM00086">
    <property type="entry name" value="PAC"/>
    <property type="match status" value="1"/>
</dbReference>
<dbReference type="PANTHER" id="PTHR43065">
    <property type="entry name" value="SENSOR HISTIDINE KINASE"/>
    <property type="match status" value="1"/>
</dbReference>
<dbReference type="InterPro" id="IPR001610">
    <property type="entry name" value="PAC"/>
</dbReference>
<keyword evidence="13 14" id="KW-0472">Membrane</keyword>
<dbReference type="Gene3D" id="3.30.565.10">
    <property type="entry name" value="Histidine kinase-like ATPase, C-terminal domain"/>
    <property type="match status" value="1"/>
</dbReference>
<evidence type="ECO:0000259" key="18">
    <source>
        <dbReference type="PROSITE" id="PS50885"/>
    </source>
</evidence>
<dbReference type="InterPro" id="IPR003660">
    <property type="entry name" value="HAMP_dom"/>
</dbReference>
<reference evidence="19" key="1">
    <citation type="submission" date="2017-10" db="EMBL/GenBank/DDBJ databases">
        <title>Draft genome sequence of the planktic cyanobacteria Tychonema bourrellyi isolated from alpine lentic freshwater.</title>
        <authorList>
            <person name="Tett A."/>
            <person name="Armanini F."/>
            <person name="Asnicar F."/>
            <person name="Boscaini A."/>
            <person name="Pasolli E."/>
            <person name="Zolfo M."/>
            <person name="Donati C."/>
            <person name="Salmaso N."/>
            <person name="Segata N."/>
        </authorList>
    </citation>
    <scope>NUCLEOTIDE SEQUENCE</scope>
    <source>
        <strain evidence="19">FEM_GT703</strain>
    </source>
</reference>
<comment type="catalytic activity">
    <reaction evidence="1">
        <text>ATP + protein L-histidine = ADP + protein N-phospho-L-histidine.</text>
        <dbReference type="EC" id="2.7.13.3"/>
    </reaction>
</comment>
<evidence type="ECO:0000259" key="17">
    <source>
        <dbReference type="PROSITE" id="PS50113"/>
    </source>
</evidence>
<dbReference type="SMART" id="SM00387">
    <property type="entry name" value="HATPase_c"/>
    <property type="match status" value="1"/>
</dbReference>
<dbReference type="PROSITE" id="PS50109">
    <property type="entry name" value="HIS_KIN"/>
    <property type="match status" value="1"/>
</dbReference>
<evidence type="ECO:0000259" key="15">
    <source>
        <dbReference type="PROSITE" id="PS50109"/>
    </source>
</evidence>
<dbReference type="Pfam" id="PF02743">
    <property type="entry name" value="dCache_1"/>
    <property type="match status" value="1"/>
</dbReference>
<dbReference type="EMBL" id="NXIB02000156">
    <property type="protein sequence ID" value="PHX53776.1"/>
    <property type="molecule type" value="Genomic_DNA"/>
</dbReference>
<dbReference type="AlphaFoldDB" id="A0A2G4EWD6"/>
<dbReference type="Pfam" id="PF00989">
    <property type="entry name" value="PAS"/>
    <property type="match status" value="1"/>
</dbReference>
<evidence type="ECO:0000313" key="19">
    <source>
        <dbReference type="EMBL" id="PHX53776.1"/>
    </source>
</evidence>
<evidence type="ECO:0000256" key="11">
    <source>
        <dbReference type="ARBA" id="ARBA00022989"/>
    </source>
</evidence>
<feature type="domain" description="Histidine kinase" evidence="15">
    <location>
        <begin position="828"/>
        <end position="931"/>
    </location>
</feature>
<evidence type="ECO:0000256" key="1">
    <source>
        <dbReference type="ARBA" id="ARBA00000085"/>
    </source>
</evidence>
<evidence type="ECO:0000256" key="14">
    <source>
        <dbReference type="SAM" id="Phobius"/>
    </source>
</evidence>
<comment type="subcellular location">
    <subcellularLocation>
        <location evidence="2">Cell membrane</location>
        <topology evidence="2">Multi-pass membrane protein</topology>
    </subcellularLocation>
</comment>
<dbReference type="SUPFAM" id="SSF158472">
    <property type="entry name" value="HAMP domain-like"/>
    <property type="match status" value="1"/>
</dbReference>
<dbReference type="GO" id="GO:0000155">
    <property type="term" value="F:phosphorelay sensor kinase activity"/>
    <property type="evidence" value="ECO:0007669"/>
    <property type="project" value="InterPro"/>
</dbReference>
<keyword evidence="11 14" id="KW-1133">Transmembrane helix</keyword>
<accession>A0A2G4EWD6</accession>
<keyword evidence="9" id="KW-0418">Kinase</keyword>
<dbReference type="SUPFAM" id="SSF55874">
    <property type="entry name" value="ATPase domain of HSP90 chaperone/DNA topoisomerase II/histidine kinase"/>
    <property type="match status" value="1"/>
</dbReference>
<dbReference type="PROSITE" id="PS50885">
    <property type="entry name" value="HAMP"/>
    <property type="match status" value="1"/>
</dbReference>
<evidence type="ECO:0000313" key="20">
    <source>
        <dbReference type="Proteomes" id="UP000226442"/>
    </source>
</evidence>
<dbReference type="NCBIfam" id="TIGR00229">
    <property type="entry name" value="sensory_box"/>
    <property type="match status" value="1"/>
</dbReference>
<keyword evidence="6" id="KW-0808">Transferase</keyword>
<evidence type="ECO:0000256" key="10">
    <source>
        <dbReference type="ARBA" id="ARBA00022840"/>
    </source>
</evidence>
<dbReference type="GO" id="GO:0005886">
    <property type="term" value="C:plasma membrane"/>
    <property type="evidence" value="ECO:0007669"/>
    <property type="project" value="UniProtKB-SubCell"/>
</dbReference>
<protein>
    <recommendedName>
        <fullName evidence="3">histidine kinase</fullName>
        <ecNumber evidence="3">2.7.13.3</ecNumber>
    </recommendedName>
</protein>
<evidence type="ECO:0000256" key="5">
    <source>
        <dbReference type="ARBA" id="ARBA00022553"/>
    </source>
</evidence>
<evidence type="ECO:0000256" key="8">
    <source>
        <dbReference type="ARBA" id="ARBA00022741"/>
    </source>
</evidence>
<feature type="domain" description="PAC" evidence="17">
    <location>
        <begin position="524"/>
        <end position="578"/>
    </location>
</feature>
<dbReference type="InterPro" id="IPR000700">
    <property type="entry name" value="PAS-assoc_C"/>
</dbReference>
<dbReference type="InterPro" id="IPR003594">
    <property type="entry name" value="HATPase_dom"/>
</dbReference>
<feature type="transmembrane region" description="Helical" evidence="14">
    <location>
        <begin position="33"/>
        <end position="53"/>
    </location>
</feature>
<dbReference type="CDD" id="cd00130">
    <property type="entry name" value="PAS"/>
    <property type="match status" value="1"/>
</dbReference>
<dbReference type="Gene3D" id="3.30.450.20">
    <property type="entry name" value="PAS domain"/>
    <property type="match status" value="2"/>
</dbReference>
<dbReference type="InterPro" id="IPR029151">
    <property type="entry name" value="Sensor-like_sf"/>
</dbReference>
<evidence type="ECO:0000256" key="9">
    <source>
        <dbReference type="ARBA" id="ARBA00022777"/>
    </source>
</evidence>
<dbReference type="SUPFAM" id="SSF103190">
    <property type="entry name" value="Sensory domain-like"/>
    <property type="match status" value="1"/>
</dbReference>
<evidence type="ECO:0000256" key="6">
    <source>
        <dbReference type="ARBA" id="ARBA00022679"/>
    </source>
</evidence>
<comment type="caution">
    <text evidence="19">The sequence shown here is derived from an EMBL/GenBank/DDBJ whole genome shotgun (WGS) entry which is preliminary data.</text>
</comment>
<proteinExistence type="predicted"/>
<dbReference type="GO" id="GO:0006355">
    <property type="term" value="P:regulation of DNA-templated transcription"/>
    <property type="evidence" value="ECO:0007669"/>
    <property type="project" value="InterPro"/>
</dbReference>
<dbReference type="InterPro" id="IPR036890">
    <property type="entry name" value="HATPase_C_sf"/>
</dbReference>
<evidence type="ECO:0000256" key="12">
    <source>
        <dbReference type="ARBA" id="ARBA00023012"/>
    </source>
</evidence>
<dbReference type="InterPro" id="IPR036097">
    <property type="entry name" value="HisK_dim/P_sf"/>
</dbReference>
<dbReference type="SMART" id="SM00304">
    <property type="entry name" value="HAMP"/>
    <property type="match status" value="1"/>
</dbReference>
<dbReference type="PROSITE" id="PS50112">
    <property type="entry name" value="PAS"/>
    <property type="match status" value="1"/>
</dbReference>
<feature type="domain" description="PAS" evidence="16">
    <location>
        <begin position="447"/>
        <end position="483"/>
    </location>
</feature>
<dbReference type="InterPro" id="IPR000014">
    <property type="entry name" value="PAS"/>
</dbReference>
<keyword evidence="20" id="KW-1185">Reference proteome</keyword>
<dbReference type="SUPFAM" id="SSF55785">
    <property type="entry name" value="PYP-like sensor domain (PAS domain)"/>
    <property type="match status" value="1"/>
</dbReference>
<evidence type="ECO:0000256" key="7">
    <source>
        <dbReference type="ARBA" id="ARBA00022692"/>
    </source>
</evidence>
<name>A0A2G4EWD6_9CYAN</name>
<dbReference type="CDD" id="cd00082">
    <property type="entry name" value="HisKA"/>
    <property type="match status" value="1"/>
</dbReference>
<dbReference type="InterPro" id="IPR035965">
    <property type="entry name" value="PAS-like_dom_sf"/>
</dbReference>
<dbReference type="SUPFAM" id="SSF47384">
    <property type="entry name" value="Homodimeric domain of signal transducing histidine kinase"/>
    <property type="match status" value="1"/>
</dbReference>
<dbReference type="Proteomes" id="UP000226442">
    <property type="component" value="Unassembled WGS sequence"/>
</dbReference>
<feature type="transmembrane region" description="Helical" evidence="14">
    <location>
        <begin position="364"/>
        <end position="385"/>
    </location>
</feature>
<evidence type="ECO:0000256" key="13">
    <source>
        <dbReference type="ARBA" id="ARBA00023136"/>
    </source>
</evidence>
<dbReference type="InterPro" id="IPR033479">
    <property type="entry name" value="dCache_1"/>
</dbReference>
<dbReference type="EC" id="2.7.13.3" evidence="3"/>
<dbReference type="InterPro" id="IPR005467">
    <property type="entry name" value="His_kinase_dom"/>
</dbReference>
<dbReference type="OrthoDB" id="9773246at2"/>
<organism evidence="19 20">
    <name type="scientific">Tychonema bourrellyi FEM_GT703</name>
    <dbReference type="NCBI Taxonomy" id="2040638"/>
    <lineage>
        <taxon>Bacteria</taxon>
        <taxon>Bacillati</taxon>
        <taxon>Cyanobacteriota</taxon>
        <taxon>Cyanophyceae</taxon>
        <taxon>Oscillatoriophycideae</taxon>
        <taxon>Oscillatoriales</taxon>
        <taxon>Microcoleaceae</taxon>
        <taxon>Tychonema</taxon>
    </lineage>
</organism>
<dbReference type="PANTHER" id="PTHR43065:SF48">
    <property type="entry name" value="HISTIDINE KINASE"/>
    <property type="match status" value="1"/>
</dbReference>
<dbReference type="Pfam" id="PF00672">
    <property type="entry name" value="HAMP"/>
    <property type="match status" value="1"/>
</dbReference>
<dbReference type="InterPro" id="IPR013767">
    <property type="entry name" value="PAS_fold"/>
</dbReference>
<keyword evidence="12" id="KW-0902">Two-component regulatory system</keyword>
<dbReference type="CDD" id="cd06225">
    <property type="entry name" value="HAMP"/>
    <property type="match status" value="1"/>
</dbReference>
<evidence type="ECO:0000259" key="16">
    <source>
        <dbReference type="PROSITE" id="PS50112"/>
    </source>
</evidence>
<dbReference type="Gene3D" id="1.10.287.130">
    <property type="match status" value="1"/>
</dbReference>
<dbReference type="GO" id="GO:0005524">
    <property type="term" value="F:ATP binding"/>
    <property type="evidence" value="ECO:0007669"/>
    <property type="project" value="UniProtKB-KW"/>
</dbReference>
<gene>
    <name evidence="19" type="ORF">CP500_019700</name>
</gene>
<keyword evidence="5" id="KW-0597">Phosphoprotein</keyword>
<sequence length="931" mass="103827">MITPSSVKVVDQTNSASKLAIKTAHAVNLRTVLIVPFVLQIFAAVGIVGYLSFRNGQQAVNEVASQLRQEISDRISERVQAYMTFPQQLNQLKANAFELGDLNLQDTPRVHRHFWKQLQTFDTVSVTYIATPGGDFIAARRTNDGSFLLQERSELTEGRMNYYAVNNNGEPTNLVKIRPKYDPRVRPWYTAATEAKTATWSKIYADFTSKGLGITAAQPLYDTSGQLQAVFGTDLLFSQVNEFLGKLKIGKSGQTFIIERSGALITTSTTDPVYLIKGEETERIQAIDSQNPVISLTTKYLQKSFGNLSNIQQTQGLNFKIEGQLQFMQVTPLKDDKGLDWLIVVIIPEADFLEQINANTRTTIWLCIGALTGAIVVGVFTARWVTKPILYLNETAKNITKGQWGKIVEINRNDEVGELANSFKSMAEQLQVSFAEMQALNVELSESKSRLDQILEAVPVGIFVAESNGKPYYINSRAKSLLGQGIVDNISPDEIREKYQVYLAGSNEIYPQDKDPILCAFKGSSVNVDDLEIHKGDRVIPIEVWGTPIYDDQGNVSYAIAAFADITQRKEAENLAAEYNHTLETQVTEITQELSKTLDYLQATQNELIQSEKMAALGQLVAGVAHELNTPLGAIRSTAGNMTKFWGQTLSKYGRMAIRPYPSLFQSLSPAEAENFFLLLNKSLQKDMSLTAKEERKLKRSLISQLEDQDIDNADDIADTLVDMGIYEADDFWVLLQNGDRDRILEMAYKLTEIQRGIQTINTATDHASKVVFALKNYARYDSSEVMIQSDIVEGIETVLTLYQNNIKHGVEVLRNYQAIQPILCYVDQLNQVWTNLIHNALQAMDNTGTLIIDIIQEDNYVKVAVTDSGKGIPAEVMPRIFEPFFTTKPPGEGSGLGLDIVKKIIEKHHGKIEVASVPGKTTFTVFLSVR</sequence>
<evidence type="ECO:0000256" key="3">
    <source>
        <dbReference type="ARBA" id="ARBA00012438"/>
    </source>
</evidence>
<dbReference type="PROSITE" id="PS50113">
    <property type="entry name" value="PAC"/>
    <property type="match status" value="1"/>
</dbReference>
<keyword evidence="8" id="KW-0547">Nucleotide-binding</keyword>
<dbReference type="InterPro" id="IPR004358">
    <property type="entry name" value="Sig_transdc_His_kin-like_C"/>
</dbReference>
<keyword evidence="7 14" id="KW-0812">Transmembrane</keyword>
<dbReference type="Gene3D" id="6.10.340.10">
    <property type="match status" value="1"/>
</dbReference>
<keyword evidence="4" id="KW-1003">Cell membrane</keyword>
<evidence type="ECO:0000256" key="4">
    <source>
        <dbReference type="ARBA" id="ARBA00022475"/>
    </source>
</evidence>
<dbReference type="Pfam" id="PF02518">
    <property type="entry name" value="HATPase_c"/>
    <property type="match status" value="1"/>
</dbReference>
<dbReference type="InterPro" id="IPR003661">
    <property type="entry name" value="HisK_dim/P_dom"/>
</dbReference>
<feature type="domain" description="HAMP" evidence="18">
    <location>
        <begin position="383"/>
        <end position="435"/>
    </location>
</feature>
<evidence type="ECO:0000256" key="2">
    <source>
        <dbReference type="ARBA" id="ARBA00004651"/>
    </source>
</evidence>